<comment type="caution">
    <text evidence="4">The sequence shown here is derived from an EMBL/GenBank/DDBJ whole genome shotgun (WGS) entry which is preliminary data.</text>
</comment>
<dbReference type="Gene3D" id="4.10.80.30">
    <property type="entry name" value="DNA polymerase, domain 6"/>
    <property type="match status" value="1"/>
</dbReference>
<evidence type="ECO:0000313" key="5">
    <source>
        <dbReference type="Proteomes" id="UP000294567"/>
    </source>
</evidence>
<feature type="chain" id="PRO_5020286725" evidence="2">
    <location>
        <begin position="31"/>
        <end position="703"/>
    </location>
</feature>
<reference evidence="4 5" key="1">
    <citation type="submission" date="2019-03" db="EMBL/GenBank/DDBJ databases">
        <title>Genomic Encyclopedia of Type Strains, Phase IV (KMG-IV): sequencing the most valuable type-strain genomes for metagenomic binning, comparative biology and taxonomic classification.</title>
        <authorList>
            <person name="Goeker M."/>
        </authorList>
    </citation>
    <scope>NUCLEOTIDE SEQUENCE [LARGE SCALE GENOMIC DNA]</scope>
    <source>
        <strain evidence="4 5">DSM 26752</strain>
    </source>
</reference>
<sequence length="703" mass="79452">MKRNILNVTLFSLLLILLICSQCFSTCSFAAKPIKLIVNGKDITSFMSSIVESGRTLVPIRFVSEELGGKVEWNGNDRIVTIKMDNKVVRLKIGSHLVSYEDGEKNYSIIDVPPKIIESRTFVPVRFIANALGVGVQWDESTRTVYIDSNIEGNVEPFFDINISTLKSGQVVNGKTLLQIEIPQDKFKDAKEIKYLLLDPETLEGKVIARGENIVGKYTWLPDVEDKGEKILVAALYNKNGKFIGGDAISVIMDIKPKVLLTGIEEGEILDDTIYMGADPNFLAYYVKYEVTNLDTGNTKIMDEDIPVDPYGKYKWEPNVKENGNYSFKVIAYDGNDKSYESNEVKAKVNASPKLELKGVQEGQVINKPVNLLASRNFDVLETQYILRDPKTHNEQILEKKAYGGYRWFPGPEISGEKELLVKVKDTKGKYYESKPIKVKLTGEPKVLLEGVGPNQVLRESTSLKTISNVPLDYVNYVLINKETGKIKTIAENKNPLMEVVYTPAKEDEGYWNIQAIAKYENKEIKSEPVPIRVYLGKIYEAVPIIEKDKFLNLASTLAQDSWEKTGMSAALQVAQSILETGWGQKVPVDKYTGKPSYNLFGIKGEGPNGSVIYNTWEVYNGKTYYVDAKFRAYNSVEESWMDHKNLLLNSERYKPFKEVMYDSVQGAWALKRSGYATDPEYALKLIRLIKQHNLRKLDKIKI</sequence>
<dbReference type="Gene3D" id="1.10.530.10">
    <property type="match status" value="1"/>
</dbReference>
<dbReference type="Proteomes" id="UP000294567">
    <property type="component" value="Unassembled WGS sequence"/>
</dbReference>
<dbReference type="PANTHER" id="PTHR33308:SF9">
    <property type="entry name" value="PEPTIDOGLYCAN HYDROLASE FLGJ"/>
    <property type="match status" value="1"/>
</dbReference>
<evidence type="ECO:0000259" key="3">
    <source>
        <dbReference type="SMART" id="SM00047"/>
    </source>
</evidence>
<dbReference type="EMBL" id="SMAE01000006">
    <property type="protein sequence ID" value="TCS89401.1"/>
    <property type="molecule type" value="Genomic_DNA"/>
</dbReference>
<protein>
    <submittedName>
        <fullName evidence="4">Flagellum-specific peptidoglycan hydrolase FlgJ</fullName>
    </submittedName>
</protein>
<dbReference type="InterPro" id="IPR012854">
    <property type="entry name" value="Cu_amine_oxidase-like_N"/>
</dbReference>
<dbReference type="Gene3D" id="3.30.457.10">
    <property type="entry name" value="Copper amine oxidase-like, N-terminal domain"/>
    <property type="match status" value="1"/>
</dbReference>
<accession>A0A4R3KV52</accession>
<name>A0A4R3KV52_9FIRM</name>
<feature type="signal peptide" evidence="2">
    <location>
        <begin position="1"/>
        <end position="30"/>
    </location>
</feature>
<keyword evidence="2" id="KW-0732">Signal</keyword>
<evidence type="ECO:0000256" key="1">
    <source>
        <dbReference type="ARBA" id="ARBA00022801"/>
    </source>
</evidence>
<dbReference type="OrthoDB" id="977752at2"/>
<dbReference type="SMART" id="SM00047">
    <property type="entry name" value="LYZ2"/>
    <property type="match status" value="1"/>
</dbReference>
<dbReference type="SUPFAM" id="SSF55383">
    <property type="entry name" value="Copper amine oxidase, domain N"/>
    <property type="match status" value="1"/>
</dbReference>
<dbReference type="InterPro" id="IPR002901">
    <property type="entry name" value="MGlyc_endo_b_GlcNAc-like_dom"/>
</dbReference>
<organism evidence="4 5">
    <name type="scientific">Keratinibaculum paraultunense</name>
    <dbReference type="NCBI Taxonomy" id="1278232"/>
    <lineage>
        <taxon>Bacteria</taxon>
        <taxon>Bacillati</taxon>
        <taxon>Bacillota</taxon>
        <taxon>Tissierellia</taxon>
        <taxon>Tissierellales</taxon>
        <taxon>Tepidimicrobiaceae</taxon>
        <taxon>Keratinibaculum</taxon>
    </lineage>
</organism>
<dbReference type="InterPro" id="IPR051056">
    <property type="entry name" value="Glycosyl_Hydrolase_73"/>
</dbReference>
<dbReference type="RefSeq" id="WP_132027497.1">
    <property type="nucleotide sequence ID" value="NZ_CP068564.1"/>
</dbReference>
<keyword evidence="5" id="KW-1185">Reference proteome</keyword>
<dbReference type="Pfam" id="PF07833">
    <property type="entry name" value="Cu_amine_oxidN1"/>
    <property type="match status" value="1"/>
</dbReference>
<dbReference type="Pfam" id="PF01832">
    <property type="entry name" value="Glucosaminidase"/>
    <property type="match status" value="1"/>
</dbReference>
<keyword evidence="1 4" id="KW-0378">Hydrolase</keyword>
<evidence type="ECO:0000256" key="2">
    <source>
        <dbReference type="SAM" id="SignalP"/>
    </source>
</evidence>
<evidence type="ECO:0000313" key="4">
    <source>
        <dbReference type="EMBL" id="TCS89401.1"/>
    </source>
</evidence>
<dbReference type="InterPro" id="IPR036582">
    <property type="entry name" value="Mao_N_sf"/>
</dbReference>
<feature type="domain" description="Mannosyl-glycoprotein endo-beta-N-acetylglucosamidase-like" evidence="3">
    <location>
        <begin position="540"/>
        <end position="699"/>
    </location>
</feature>
<proteinExistence type="predicted"/>
<dbReference type="GO" id="GO:0004040">
    <property type="term" value="F:amidase activity"/>
    <property type="evidence" value="ECO:0007669"/>
    <property type="project" value="InterPro"/>
</dbReference>
<gene>
    <name evidence="4" type="ORF">EDD65_10667</name>
</gene>
<dbReference type="PANTHER" id="PTHR33308">
    <property type="entry name" value="PEPTIDOGLYCAN HYDROLASE FLGJ"/>
    <property type="match status" value="1"/>
</dbReference>
<dbReference type="AlphaFoldDB" id="A0A4R3KV52"/>